<keyword evidence="1" id="KW-0472">Membrane</keyword>
<organism evidence="2 3">
    <name type="scientific">Puia dinghuensis</name>
    <dbReference type="NCBI Taxonomy" id="1792502"/>
    <lineage>
        <taxon>Bacteria</taxon>
        <taxon>Pseudomonadati</taxon>
        <taxon>Bacteroidota</taxon>
        <taxon>Chitinophagia</taxon>
        <taxon>Chitinophagales</taxon>
        <taxon>Chitinophagaceae</taxon>
        <taxon>Puia</taxon>
    </lineage>
</organism>
<feature type="transmembrane region" description="Helical" evidence="1">
    <location>
        <begin position="92"/>
        <end position="110"/>
    </location>
</feature>
<feature type="transmembrane region" description="Helical" evidence="1">
    <location>
        <begin position="36"/>
        <end position="55"/>
    </location>
</feature>
<keyword evidence="3" id="KW-1185">Reference proteome</keyword>
<feature type="transmembrane region" description="Helical" evidence="1">
    <location>
        <begin position="188"/>
        <end position="206"/>
    </location>
</feature>
<dbReference type="RefSeq" id="WP_188935303.1">
    <property type="nucleotide sequence ID" value="NZ_BMJC01000004.1"/>
</dbReference>
<feature type="transmembrane region" description="Helical" evidence="1">
    <location>
        <begin position="149"/>
        <end position="168"/>
    </location>
</feature>
<sequence>MSQFVSFFVVVIALLASFTLYRQGPSDIYLRLFPPFLSIVTVVLGICSYLAARIINNMPLFNPLTIFQYCFYFFLLYRIIRQPVVRKIAFHLIWIYPLIAGLNILLYQKINTFHTITYSLGGLLVVALCIFYFFELFQRPQSVNLTRNPDFWICSGLLFYFSCSFPLYGMANNLGKMPRFIIVNLNSIFNVLDILLYTSLVIAFLCRLKIRKSSL</sequence>
<evidence type="ECO:0000313" key="2">
    <source>
        <dbReference type="EMBL" id="GGB13464.1"/>
    </source>
</evidence>
<protein>
    <submittedName>
        <fullName evidence="2">Uncharacterized protein</fullName>
    </submittedName>
</protein>
<feature type="transmembrane region" description="Helical" evidence="1">
    <location>
        <begin position="116"/>
        <end position="137"/>
    </location>
</feature>
<dbReference type="EMBL" id="BMJC01000004">
    <property type="protein sequence ID" value="GGB13464.1"/>
    <property type="molecule type" value="Genomic_DNA"/>
</dbReference>
<name>A0A8J2UG91_9BACT</name>
<proteinExistence type="predicted"/>
<gene>
    <name evidence="2" type="ORF">GCM10011511_41440</name>
</gene>
<reference evidence="2" key="2">
    <citation type="submission" date="2020-09" db="EMBL/GenBank/DDBJ databases">
        <authorList>
            <person name="Sun Q."/>
            <person name="Zhou Y."/>
        </authorList>
    </citation>
    <scope>NUCLEOTIDE SEQUENCE</scope>
    <source>
        <strain evidence="2">CGMCC 1.15448</strain>
    </source>
</reference>
<comment type="caution">
    <text evidence="2">The sequence shown here is derived from an EMBL/GenBank/DDBJ whole genome shotgun (WGS) entry which is preliminary data.</text>
</comment>
<evidence type="ECO:0000313" key="3">
    <source>
        <dbReference type="Proteomes" id="UP000607559"/>
    </source>
</evidence>
<dbReference type="Proteomes" id="UP000607559">
    <property type="component" value="Unassembled WGS sequence"/>
</dbReference>
<reference evidence="2" key="1">
    <citation type="journal article" date="2014" name="Int. J. Syst. Evol. Microbiol.">
        <title>Complete genome sequence of Corynebacterium casei LMG S-19264T (=DSM 44701T), isolated from a smear-ripened cheese.</title>
        <authorList>
            <consortium name="US DOE Joint Genome Institute (JGI-PGF)"/>
            <person name="Walter F."/>
            <person name="Albersmeier A."/>
            <person name="Kalinowski J."/>
            <person name="Ruckert C."/>
        </authorList>
    </citation>
    <scope>NUCLEOTIDE SEQUENCE</scope>
    <source>
        <strain evidence="2">CGMCC 1.15448</strain>
    </source>
</reference>
<feature type="transmembrane region" description="Helical" evidence="1">
    <location>
        <begin position="6"/>
        <end position="24"/>
    </location>
</feature>
<feature type="transmembrane region" description="Helical" evidence="1">
    <location>
        <begin position="61"/>
        <end position="80"/>
    </location>
</feature>
<evidence type="ECO:0000256" key="1">
    <source>
        <dbReference type="SAM" id="Phobius"/>
    </source>
</evidence>
<keyword evidence="1" id="KW-1133">Transmembrane helix</keyword>
<dbReference type="AlphaFoldDB" id="A0A8J2UG91"/>
<keyword evidence="1" id="KW-0812">Transmembrane</keyword>
<accession>A0A8J2UG91</accession>